<comment type="caution">
    <text evidence="2">The sequence shown here is derived from an EMBL/GenBank/DDBJ whole genome shotgun (WGS) entry which is preliminary data.</text>
</comment>
<organism evidence="2 3">
    <name type="scientific">Antiquaquibacter oligotrophicus</name>
    <dbReference type="NCBI Taxonomy" id="2880260"/>
    <lineage>
        <taxon>Bacteria</taxon>
        <taxon>Bacillati</taxon>
        <taxon>Actinomycetota</taxon>
        <taxon>Actinomycetes</taxon>
        <taxon>Micrococcales</taxon>
        <taxon>Microbacteriaceae</taxon>
        <taxon>Antiquaquibacter</taxon>
    </lineage>
</organism>
<gene>
    <name evidence="2" type="ORF">M2152_002591</name>
</gene>
<evidence type="ECO:0000313" key="2">
    <source>
        <dbReference type="EMBL" id="MDH6182409.1"/>
    </source>
</evidence>
<feature type="region of interest" description="Disordered" evidence="1">
    <location>
        <begin position="1"/>
        <end position="51"/>
    </location>
</feature>
<feature type="compositionally biased region" description="Basic and acidic residues" evidence="1">
    <location>
        <begin position="32"/>
        <end position="51"/>
    </location>
</feature>
<proteinExistence type="predicted"/>
<evidence type="ECO:0000256" key="1">
    <source>
        <dbReference type="SAM" id="MobiDB-lite"/>
    </source>
</evidence>
<keyword evidence="3" id="KW-1185">Reference proteome</keyword>
<dbReference type="EMBL" id="JARXVQ010000001">
    <property type="protein sequence ID" value="MDH6182409.1"/>
    <property type="molecule type" value="Genomic_DNA"/>
</dbReference>
<sequence length="51" mass="5474">MPTDATTPADELKAPVPAAEANLPDFGDEEHPEPPSDDHRPFTDHDFGSTS</sequence>
<dbReference type="Proteomes" id="UP001160142">
    <property type="component" value="Unassembled WGS sequence"/>
</dbReference>
<accession>A0ABT6KT98</accession>
<dbReference type="RefSeq" id="WP_322134688.1">
    <property type="nucleotide sequence ID" value="NZ_CP085036.1"/>
</dbReference>
<name>A0ABT6KT98_9MICO</name>
<reference evidence="2 3" key="1">
    <citation type="submission" date="2023-04" db="EMBL/GenBank/DDBJ databases">
        <title>Genome Encyclopedia of Bacteria and Archaea VI: Functional Genomics of Type Strains.</title>
        <authorList>
            <person name="Whitman W."/>
        </authorList>
    </citation>
    <scope>NUCLEOTIDE SEQUENCE [LARGE SCALE GENOMIC DNA]</scope>
    <source>
        <strain evidence="2 3">SG_E_30_P1</strain>
    </source>
</reference>
<protein>
    <submittedName>
        <fullName evidence="2">Uncharacterized protein</fullName>
    </submittedName>
</protein>
<evidence type="ECO:0000313" key="3">
    <source>
        <dbReference type="Proteomes" id="UP001160142"/>
    </source>
</evidence>